<sequence length="150" mass="16837">MPTKRRQEIVQGLNEEAWEGTSQVPPAPTNQHETPNEIQVPLCRTFPHSLLVNVSAILQSIPVVSEFPDVFPDELLGIPPEREIGFAIDVPPNTQPISIPLYTMAPAELKELKDQLKDLLDKGFIRPSTSPWGNPSVISSKERWFVKDVY</sequence>
<evidence type="ECO:0000313" key="2">
    <source>
        <dbReference type="RefSeq" id="XP_075086267.1"/>
    </source>
</evidence>
<protein>
    <submittedName>
        <fullName evidence="2">Uncharacterized protein LOC142168979</fullName>
    </submittedName>
</protein>
<evidence type="ECO:0000313" key="1">
    <source>
        <dbReference type="Proteomes" id="UP000790787"/>
    </source>
</evidence>
<organism evidence="1 2">
    <name type="scientific">Nicotiana tabacum</name>
    <name type="common">Common tobacco</name>
    <dbReference type="NCBI Taxonomy" id="4097"/>
    <lineage>
        <taxon>Eukaryota</taxon>
        <taxon>Viridiplantae</taxon>
        <taxon>Streptophyta</taxon>
        <taxon>Embryophyta</taxon>
        <taxon>Tracheophyta</taxon>
        <taxon>Spermatophyta</taxon>
        <taxon>Magnoliopsida</taxon>
        <taxon>eudicotyledons</taxon>
        <taxon>Gunneridae</taxon>
        <taxon>Pentapetalae</taxon>
        <taxon>asterids</taxon>
        <taxon>lamiids</taxon>
        <taxon>Solanales</taxon>
        <taxon>Solanaceae</taxon>
        <taxon>Nicotianoideae</taxon>
        <taxon>Nicotianeae</taxon>
        <taxon>Nicotiana</taxon>
    </lineage>
</organism>
<dbReference type="Proteomes" id="UP000790787">
    <property type="component" value="Chromosome 14"/>
</dbReference>
<keyword evidence="1" id="KW-1185">Reference proteome</keyword>
<gene>
    <name evidence="2" type="primary">LOC142168979</name>
</gene>
<name>A0AC58SMT4_TOBAC</name>
<reference evidence="2" key="2">
    <citation type="submission" date="2025-08" db="UniProtKB">
        <authorList>
            <consortium name="RefSeq"/>
        </authorList>
    </citation>
    <scope>IDENTIFICATION</scope>
    <source>
        <tissue evidence="2">Leaf</tissue>
    </source>
</reference>
<accession>A0AC58SMT4</accession>
<proteinExistence type="predicted"/>
<dbReference type="RefSeq" id="XP_075086267.1">
    <property type="nucleotide sequence ID" value="XM_075230166.1"/>
</dbReference>
<reference evidence="1" key="1">
    <citation type="journal article" date="2014" name="Nat. Commun.">
        <title>The tobacco genome sequence and its comparison with those of tomato and potato.</title>
        <authorList>
            <person name="Sierro N."/>
            <person name="Battey J.N."/>
            <person name="Ouadi S."/>
            <person name="Bakaher N."/>
            <person name="Bovet L."/>
            <person name="Willig A."/>
            <person name="Goepfert S."/>
            <person name="Peitsch M.C."/>
            <person name="Ivanov N.V."/>
        </authorList>
    </citation>
    <scope>NUCLEOTIDE SEQUENCE [LARGE SCALE GENOMIC DNA]</scope>
</reference>